<evidence type="ECO:0000313" key="1">
    <source>
        <dbReference type="EMBL" id="EEC07121.1"/>
    </source>
</evidence>
<accession>B7PKJ9</accession>
<dbReference type="InParanoid" id="B7PKJ9"/>
<evidence type="ECO:0000313" key="2">
    <source>
        <dbReference type="EnsemblMetazoa" id="ISCW005655-PA"/>
    </source>
</evidence>
<dbReference type="VEuPathDB" id="VectorBase:ISCW005655"/>
<dbReference type="EMBL" id="ABJB010523598">
    <property type="status" value="NOT_ANNOTATED_CDS"/>
    <property type="molecule type" value="Genomic_DNA"/>
</dbReference>
<dbReference type="Proteomes" id="UP000001555">
    <property type="component" value="Unassembled WGS sequence"/>
</dbReference>
<dbReference type="OrthoDB" id="10350500at2759"/>
<dbReference type="EMBL" id="DS734347">
    <property type="protein sequence ID" value="EEC07121.1"/>
    <property type="molecule type" value="Genomic_DNA"/>
</dbReference>
<sequence>MKIRVADIVCDASELLESSRAAVLTRSVDPGTQLQFRVNGPDAYVILFMGDRPGKEGPRATENKSLYLEWSRTDIGGEQKEPRPLNNISEKSKSVWKEAVLLCVDVVSLRRGGALLERRILYPALF</sequence>
<dbReference type="AlphaFoldDB" id="B7PKJ9"/>
<dbReference type="EnsemblMetazoa" id="ISCW005655-RA">
    <property type="protein sequence ID" value="ISCW005655-PA"/>
    <property type="gene ID" value="ISCW005655"/>
</dbReference>
<reference evidence="1 3" key="1">
    <citation type="submission" date="2008-03" db="EMBL/GenBank/DDBJ databases">
        <title>Annotation of Ixodes scapularis.</title>
        <authorList>
            <consortium name="Ixodes scapularis Genome Project Consortium"/>
            <person name="Caler E."/>
            <person name="Hannick L.I."/>
            <person name="Bidwell S."/>
            <person name="Joardar V."/>
            <person name="Thiagarajan M."/>
            <person name="Amedeo P."/>
            <person name="Galinsky K.J."/>
            <person name="Schobel S."/>
            <person name="Inman J."/>
            <person name="Hostetler J."/>
            <person name="Miller J."/>
            <person name="Hammond M."/>
            <person name="Megy K."/>
            <person name="Lawson D."/>
            <person name="Kodira C."/>
            <person name="Sutton G."/>
            <person name="Meyer J."/>
            <person name="Hill C.A."/>
            <person name="Birren B."/>
            <person name="Nene V."/>
            <person name="Collins F."/>
            <person name="Alarcon-Chaidez F."/>
            <person name="Wikel S."/>
            <person name="Strausberg R."/>
        </authorList>
    </citation>
    <scope>NUCLEOTIDE SEQUENCE [LARGE SCALE GENOMIC DNA]</scope>
    <source>
        <strain evidence="3">Wikel</strain>
        <strain evidence="1">Wikel colony</strain>
    </source>
</reference>
<protein>
    <submittedName>
        <fullName evidence="1 2">Uncharacterized protein</fullName>
    </submittedName>
</protein>
<dbReference type="VEuPathDB" id="VectorBase:ISCP_031326"/>
<reference evidence="2" key="2">
    <citation type="submission" date="2020-05" db="UniProtKB">
        <authorList>
            <consortium name="EnsemblMetazoa"/>
        </authorList>
    </citation>
    <scope>IDENTIFICATION</scope>
    <source>
        <strain evidence="2">wikel</strain>
    </source>
</reference>
<keyword evidence="3" id="KW-1185">Reference proteome</keyword>
<proteinExistence type="predicted"/>
<dbReference type="HOGENOM" id="CLU_1984006_0_0_1"/>
<evidence type="ECO:0000313" key="3">
    <source>
        <dbReference type="Proteomes" id="UP000001555"/>
    </source>
</evidence>
<dbReference type="VEuPathDB" id="VectorBase:ISCI005655"/>
<gene>
    <name evidence="1" type="ORF">IscW_ISCW005655</name>
</gene>
<organism>
    <name type="scientific">Ixodes scapularis</name>
    <name type="common">Black-legged tick</name>
    <name type="synonym">Deer tick</name>
    <dbReference type="NCBI Taxonomy" id="6945"/>
    <lineage>
        <taxon>Eukaryota</taxon>
        <taxon>Metazoa</taxon>
        <taxon>Ecdysozoa</taxon>
        <taxon>Arthropoda</taxon>
        <taxon>Chelicerata</taxon>
        <taxon>Arachnida</taxon>
        <taxon>Acari</taxon>
        <taxon>Parasitiformes</taxon>
        <taxon>Ixodida</taxon>
        <taxon>Ixodoidea</taxon>
        <taxon>Ixodidae</taxon>
        <taxon>Ixodinae</taxon>
        <taxon>Ixodes</taxon>
    </lineage>
</organism>
<dbReference type="PaxDb" id="6945-B7PKJ9"/>
<name>B7PKJ9_IXOSC</name>